<evidence type="ECO:0000313" key="2">
    <source>
        <dbReference type="Proteomes" id="UP000076407"/>
    </source>
</evidence>
<sequence length="54" mass="6459">MKQGRFLRNCHTLEKKEVRHPGYYYCKSLEQTLHPFFLEHLDQVARLGCSSLHL</sequence>
<evidence type="ECO:0000313" key="1">
    <source>
        <dbReference type="EnsemblMetazoa" id="AQUA014670-PA"/>
    </source>
</evidence>
<reference evidence="1" key="1">
    <citation type="submission" date="2020-05" db="UniProtKB">
        <authorList>
            <consortium name="EnsemblMetazoa"/>
        </authorList>
    </citation>
    <scope>IDENTIFICATION</scope>
    <source>
        <strain evidence="1">SANGQUA</strain>
    </source>
</reference>
<dbReference type="AlphaFoldDB" id="A0A182XS54"/>
<organism evidence="1 2">
    <name type="scientific">Anopheles quadriannulatus</name>
    <name type="common">Mosquito</name>
    <dbReference type="NCBI Taxonomy" id="34691"/>
    <lineage>
        <taxon>Eukaryota</taxon>
        <taxon>Metazoa</taxon>
        <taxon>Ecdysozoa</taxon>
        <taxon>Arthropoda</taxon>
        <taxon>Hexapoda</taxon>
        <taxon>Insecta</taxon>
        <taxon>Pterygota</taxon>
        <taxon>Neoptera</taxon>
        <taxon>Endopterygota</taxon>
        <taxon>Diptera</taxon>
        <taxon>Nematocera</taxon>
        <taxon>Culicoidea</taxon>
        <taxon>Culicidae</taxon>
        <taxon>Anophelinae</taxon>
        <taxon>Anopheles</taxon>
    </lineage>
</organism>
<dbReference type="Proteomes" id="UP000076407">
    <property type="component" value="Unassembled WGS sequence"/>
</dbReference>
<dbReference type="EnsemblMetazoa" id="AQUA014670-RA">
    <property type="protein sequence ID" value="AQUA014670-PA"/>
    <property type="gene ID" value="AQUA014670"/>
</dbReference>
<proteinExistence type="predicted"/>
<protein>
    <submittedName>
        <fullName evidence="1">Uncharacterized protein</fullName>
    </submittedName>
</protein>
<accession>A0A182XS54</accession>
<name>A0A182XS54_ANOQN</name>
<dbReference type="VEuPathDB" id="VectorBase:AQUA014670"/>
<keyword evidence="2" id="KW-1185">Reference proteome</keyword>